<sequence length="292" mass="30433">RPNVTSDAAALCLKAGNAALLRGSSAAIRSNQAIAAALRAACAGSGLPADAVQLVEDTSRESATAFMRLRGVIDCLVPRGGPSLIAAVIEHASVPYVIDGDGNCHVYVDRAADLGMAVELVVNGKTQRPGVCNATESLLVHADVAGAFLPRVAAALPGVELRGDEESRRIVGGERVLAASADDWGREYLDLCLSVKVVADLDEAVAHIGRYGSGHTEAIVTGDRAAARRFQREVDAAVVAVNASTRFTDGEQFGFGAEIGISTQKLHARGPMGLRALTTTKYLVDGEGHVRR</sequence>
<evidence type="ECO:0000313" key="9">
    <source>
        <dbReference type="EMBL" id="MST34863.1"/>
    </source>
</evidence>
<gene>
    <name evidence="9" type="ORF">GHK86_19320</name>
</gene>
<keyword evidence="6 9" id="KW-0560">Oxidoreductase</keyword>
<feature type="domain" description="Aldehyde dehydrogenase" evidence="8">
    <location>
        <begin position="6"/>
        <end position="161"/>
    </location>
</feature>
<comment type="catalytic activity">
    <reaction evidence="7">
        <text>L-glutamate 5-semialdehyde + phosphate + NADP(+) = L-glutamyl 5-phosphate + NADPH + H(+)</text>
        <dbReference type="Rhea" id="RHEA:19541"/>
        <dbReference type="ChEBI" id="CHEBI:15378"/>
        <dbReference type="ChEBI" id="CHEBI:43474"/>
        <dbReference type="ChEBI" id="CHEBI:57783"/>
        <dbReference type="ChEBI" id="CHEBI:58066"/>
        <dbReference type="ChEBI" id="CHEBI:58274"/>
        <dbReference type="ChEBI" id="CHEBI:58349"/>
        <dbReference type="EC" id="1.2.1.41"/>
    </reaction>
</comment>
<dbReference type="NCBIfam" id="TIGR00407">
    <property type="entry name" value="proA"/>
    <property type="match status" value="1"/>
</dbReference>
<name>A0ABW9QYT8_9ACTN</name>
<keyword evidence="10" id="KW-1185">Reference proteome</keyword>
<organism evidence="9 10">
    <name type="scientific">Acidiferrimicrobium australe</name>
    <dbReference type="NCBI Taxonomy" id="2664430"/>
    <lineage>
        <taxon>Bacteria</taxon>
        <taxon>Bacillati</taxon>
        <taxon>Actinomycetota</taxon>
        <taxon>Acidimicrobiia</taxon>
        <taxon>Acidimicrobiales</taxon>
        <taxon>Acidimicrobiaceae</taxon>
        <taxon>Acidiferrimicrobium</taxon>
    </lineage>
</organism>
<evidence type="ECO:0000259" key="8">
    <source>
        <dbReference type="Pfam" id="PF00171"/>
    </source>
</evidence>
<keyword evidence="5" id="KW-0521">NADP</keyword>
<dbReference type="InterPro" id="IPR020593">
    <property type="entry name" value="G-glutamylP_reductase_CS"/>
</dbReference>
<comment type="caution">
    <text evidence="9">The sequence shown here is derived from an EMBL/GenBank/DDBJ whole genome shotgun (WGS) entry which is preliminary data.</text>
</comment>
<dbReference type="GO" id="GO:0004350">
    <property type="term" value="F:glutamate-5-semialdehyde dehydrogenase activity"/>
    <property type="evidence" value="ECO:0007669"/>
    <property type="project" value="UniProtKB-EC"/>
</dbReference>
<accession>A0ABW9QYT8</accession>
<dbReference type="InterPro" id="IPR016161">
    <property type="entry name" value="Ald_DH/histidinol_DH"/>
</dbReference>
<dbReference type="PANTHER" id="PTHR11063">
    <property type="entry name" value="GLUTAMATE SEMIALDEHYDE DEHYDROGENASE"/>
    <property type="match status" value="1"/>
</dbReference>
<evidence type="ECO:0000313" key="10">
    <source>
        <dbReference type="Proteomes" id="UP000437736"/>
    </source>
</evidence>
<dbReference type="CDD" id="cd07079">
    <property type="entry name" value="ALDH_F18-19_ProA-GPR"/>
    <property type="match status" value="1"/>
</dbReference>
<keyword evidence="3" id="KW-0028">Amino-acid biosynthesis</keyword>
<evidence type="ECO:0000256" key="6">
    <source>
        <dbReference type="ARBA" id="ARBA00023002"/>
    </source>
</evidence>
<evidence type="ECO:0000256" key="1">
    <source>
        <dbReference type="ARBA" id="ARBA00004985"/>
    </source>
</evidence>
<evidence type="ECO:0000256" key="5">
    <source>
        <dbReference type="ARBA" id="ARBA00022857"/>
    </source>
</evidence>
<feature type="non-terminal residue" evidence="9">
    <location>
        <position position="1"/>
    </location>
</feature>
<evidence type="ECO:0000256" key="3">
    <source>
        <dbReference type="ARBA" id="ARBA00022605"/>
    </source>
</evidence>
<dbReference type="Proteomes" id="UP000437736">
    <property type="component" value="Unassembled WGS sequence"/>
</dbReference>
<evidence type="ECO:0000256" key="2">
    <source>
        <dbReference type="ARBA" id="ARBA00013002"/>
    </source>
</evidence>
<dbReference type="Gene3D" id="3.40.605.10">
    <property type="entry name" value="Aldehyde Dehydrogenase, Chain A, domain 1"/>
    <property type="match status" value="1"/>
</dbReference>
<dbReference type="EC" id="1.2.1.41" evidence="2"/>
<dbReference type="Pfam" id="PF00171">
    <property type="entry name" value="Aldedh"/>
    <property type="match status" value="1"/>
</dbReference>
<reference evidence="9 10" key="1">
    <citation type="submission" date="2019-11" db="EMBL/GenBank/DDBJ databases">
        <title>Acidiferrimicrobium australis gen. nov., sp. nov., an acidophilic and obligately heterotrophic, member of the Actinobacteria that catalyses dissimilatory oxido- reduction of iron isolated from metal-rich acidic water in Chile.</title>
        <authorList>
            <person name="Gonzalez D."/>
            <person name="Huber K."/>
            <person name="Hedrich S."/>
            <person name="Rojas-Villalobos C."/>
            <person name="Quatrini R."/>
            <person name="Dinamarca M.A."/>
            <person name="Schwarz A."/>
            <person name="Canales C."/>
            <person name="Nancucheo I."/>
        </authorList>
    </citation>
    <scope>NUCLEOTIDE SEQUENCE [LARGE SCALE GENOMIC DNA]</scope>
    <source>
        <strain evidence="9 10">USS-CCA1</strain>
    </source>
</reference>
<dbReference type="PANTHER" id="PTHR11063:SF8">
    <property type="entry name" value="DELTA-1-PYRROLINE-5-CARBOXYLATE SYNTHASE"/>
    <property type="match status" value="1"/>
</dbReference>
<protein>
    <recommendedName>
        <fullName evidence="2">glutamate-5-semialdehyde dehydrogenase</fullName>
        <ecNumber evidence="2">1.2.1.41</ecNumber>
    </recommendedName>
</protein>
<proteinExistence type="predicted"/>
<dbReference type="NCBIfam" id="NF001221">
    <property type="entry name" value="PRK00197.1"/>
    <property type="match status" value="1"/>
</dbReference>
<evidence type="ECO:0000256" key="4">
    <source>
        <dbReference type="ARBA" id="ARBA00022650"/>
    </source>
</evidence>
<dbReference type="Gene3D" id="3.40.309.10">
    <property type="entry name" value="Aldehyde Dehydrogenase, Chain A, domain 2"/>
    <property type="match status" value="1"/>
</dbReference>
<keyword evidence="4" id="KW-0641">Proline biosynthesis</keyword>
<dbReference type="EMBL" id="WJHE01001263">
    <property type="protein sequence ID" value="MST34863.1"/>
    <property type="molecule type" value="Genomic_DNA"/>
</dbReference>
<dbReference type="InterPro" id="IPR016162">
    <property type="entry name" value="Ald_DH_N"/>
</dbReference>
<comment type="pathway">
    <text evidence="1">Amino-acid biosynthesis; L-proline biosynthesis; L-glutamate 5-semialdehyde from L-glutamate: step 2/2.</text>
</comment>
<dbReference type="PROSITE" id="PS01223">
    <property type="entry name" value="PROA"/>
    <property type="match status" value="1"/>
</dbReference>
<dbReference type="InterPro" id="IPR015590">
    <property type="entry name" value="Aldehyde_DH_dom"/>
</dbReference>
<dbReference type="SUPFAM" id="SSF53720">
    <property type="entry name" value="ALDH-like"/>
    <property type="match status" value="1"/>
</dbReference>
<evidence type="ECO:0000256" key="7">
    <source>
        <dbReference type="ARBA" id="ARBA00049024"/>
    </source>
</evidence>
<dbReference type="InterPro" id="IPR000965">
    <property type="entry name" value="GPR_dom"/>
</dbReference>
<dbReference type="InterPro" id="IPR016163">
    <property type="entry name" value="Ald_DH_C"/>
</dbReference>